<sequence length="330" mass="35096">MWITAPVETGNVVMGQENEGVALIKGGEHQKGVVRPRTIVLRDLISAHVNMVYDNMEVIDKKRKATHVKGRMSKKSKPALPTGLLPGWRKNIPKTVDEDGPAQAGENEPEGEITEEVVDTEMESATDPDEEETLKIKELEQAMVTARTARAAAYHDLFNDAPEDSDTESRLADDTLNSPSHNLVEIIDVNSESESKADEPAMDGVSEPVANLDLEDVADTAGRVSLAKKSLTAIWAHTTPSQRTPAHMVPSTARAAPSSTPTAPLSAHAVPSAIRVAPSSTHATPSSTPTAPSSARIVPSAAARAAPSSTRAAPSSMLRSEIASLTFVIR</sequence>
<keyword evidence="3" id="KW-1185">Reference proteome</keyword>
<organism evidence="2 3">
    <name type="scientific">Bondarzewia mesenterica</name>
    <dbReference type="NCBI Taxonomy" id="1095465"/>
    <lineage>
        <taxon>Eukaryota</taxon>
        <taxon>Fungi</taxon>
        <taxon>Dikarya</taxon>
        <taxon>Basidiomycota</taxon>
        <taxon>Agaricomycotina</taxon>
        <taxon>Agaricomycetes</taxon>
        <taxon>Russulales</taxon>
        <taxon>Bondarzewiaceae</taxon>
        <taxon>Bondarzewia</taxon>
    </lineage>
</organism>
<feature type="region of interest" description="Disordered" evidence="1">
    <location>
        <begin position="242"/>
        <end position="298"/>
    </location>
</feature>
<feature type="region of interest" description="Disordered" evidence="1">
    <location>
        <begin position="157"/>
        <end position="179"/>
    </location>
</feature>
<accession>A0A4S4LPG2</accession>
<evidence type="ECO:0000256" key="1">
    <source>
        <dbReference type="SAM" id="MobiDB-lite"/>
    </source>
</evidence>
<feature type="compositionally biased region" description="Acidic residues" evidence="1">
    <location>
        <begin position="107"/>
        <end position="131"/>
    </location>
</feature>
<dbReference type="EMBL" id="SGPL01000357">
    <property type="protein sequence ID" value="THH13401.1"/>
    <property type="molecule type" value="Genomic_DNA"/>
</dbReference>
<gene>
    <name evidence="2" type="ORF">EW146_g6814</name>
</gene>
<protein>
    <submittedName>
        <fullName evidence="2">Uncharacterized protein</fullName>
    </submittedName>
</protein>
<dbReference type="Proteomes" id="UP000310158">
    <property type="component" value="Unassembled WGS sequence"/>
</dbReference>
<feature type="compositionally biased region" description="Low complexity" evidence="1">
    <location>
        <begin position="277"/>
        <end position="298"/>
    </location>
</feature>
<name>A0A4S4LPG2_9AGAM</name>
<evidence type="ECO:0000313" key="2">
    <source>
        <dbReference type="EMBL" id="THH13401.1"/>
    </source>
</evidence>
<evidence type="ECO:0000313" key="3">
    <source>
        <dbReference type="Proteomes" id="UP000310158"/>
    </source>
</evidence>
<feature type="compositionally biased region" description="Low complexity" evidence="1">
    <location>
        <begin position="250"/>
        <end position="269"/>
    </location>
</feature>
<feature type="compositionally biased region" description="Basic residues" evidence="1">
    <location>
        <begin position="64"/>
        <end position="77"/>
    </location>
</feature>
<reference evidence="2 3" key="1">
    <citation type="submission" date="2019-02" db="EMBL/GenBank/DDBJ databases">
        <title>Genome sequencing of the rare red list fungi Bondarzewia mesenterica.</title>
        <authorList>
            <person name="Buettner E."/>
            <person name="Kellner H."/>
        </authorList>
    </citation>
    <scope>NUCLEOTIDE SEQUENCE [LARGE SCALE GENOMIC DNA]</scope>
    <source>
        <strain evidence="2 3">DSM 108281</strain>
    </source>
</reference>
<comment type="caution">
    <text evidence="2">The sequence shown here is derived from an EMBL/GenBank/DDBJ whole genome shotgun (WGS) entry which is preliminary data.</text>
</comment>
<dbReference type="AlphaFoldDB" id="A0A4S4LPG2"/>
<proteinExistence type="predicted"/>
<feature type="region of interest" description="Disordered" evidence="1">
    <location>
        <begin position="64"/>
        <end position="131"/>
    </location>
</feature>